<gene>
    <name evidence="1" type="ORF">BpHYR1_032483</name>
</gene>
<keyword evidence="2" id="KW-1185">Reference proteome</keyword>
<name>A0A3M7QKX1_BRAPC</name>
<organism evidence="1 2">
    <name type="scientific">Brachionus plicatilis</name>
    <name type="common">Marine rotifer</name>
    <name type="synonym">Brachionus muelleri</name>
    <dbReference type="NCBI Taxonomy" id="10195"/>
    <lineage>
        <taxon>Eukaryota</taxon>
        <taxon>Metazoa</taxon>
        <taxon>Spiralia</taxon>
        <taxon>Gnathifera</taxon>
        <taxon>Rotifera</taxon>
        <taxon>Eurotatoria</taxon>
        <taxon>Monogononta</taxon>
        <taxon>Pseudotrocha</taxon>
        <taxon>Ploima</taxon>
        <taxon>Brachionidae</taxon>
        <taxon>Brachionus</taxon>
    </lineage>
</organism>
<accession>A0A3M7QKX1</accession>
<comment type="caution">
    <text evidence="1">The sequence shown here is derived from an EMBL/GenBank/DDBJ whole genome shotgun (WGS) entry which is preliminary data.</text>
</comment>
<dbReference type="EMBL" id="REGN01005811">
    <property type="protein sequence ID" value="RNA11932.1"/>
    <property type="molecule type" value="Genomic_DNA"/>
</dbReference>
<dbReference type="AlphaFoldDB" id="A0A3M7QKX1"/>
<evidence type="ECO:0000313" key="1">
    <source>
        <dbReference type="EMBL" id="RNA11932.1"/>
    </source>
</evidence>
<protein>
    <submittedName>
        <fullName evidence="1">Uncharacterized protein</fullName>
    </submittedName>
</protein>
<reference evidence="1 2" key="1">
    <citation type="journal article" date="2018" name="Sci. Rep.">
        <title>Genomic signatures of local adaptation to the degree of environmental predictability in rotifers.</title>
        <authorList>
            <person name="Franch-Gras L."/>
            <person name="Hahn C."/>
            <person name="Garcia-Roger E.M."/>
            <person name="Carmona M.J."/>
            <person name="Serra M."/>
            <person name="Gomez A."/>
        </authorList>
    </citation>
    <scope>NUCLEOTIDE SEQUENCE [LARGE SCALE GENOMIC DNA]</scope>
    <source>
        <strain evidence="1">HYR1</strain>
    </source>
</reference>
<dbReference type="Proteomes" id="UP000276133">
    <property type="component" value="Unassembled WGS sequence"/>
</dbReference>
<sequence>MLSLDRNIDKAYIWQIDQTVYVKLFNEKKKFFFKFSSIVNVTKISMMYLYSVLLETAEWLILHHFTVNSASKSQRSNKSDQILFWLSLLSGNIVSPHTQVGLRFSCVVKPKLCTLTAVKLYSKQIKN</sequence>
<proteinExistence type="predicted"/>
<evidence type="ECO:0000313" key="2">
    <source>
        <dbReference type="Proteomes" id="UP000276133"/>
    </source>
</evidence>